<comment type="caution">
    <text evidence="1">The sequence shown here is derived from an EMBL/GenBank/DDBJ whole genome shotgun (WGS) entry which is preliminary data.</text>
</comment>
<dbReference type="Proteomes" id="UP000325255">
    <property type="component" value="Unassembled WGS sequence"/>
</dbReference>
<dbReference type="Pfam" id="PF23140">
    <property type="entry name" value="Gp80"/>
    <property type="match status" value="1"/>
</dbReference>
<protein>
    <submittedName>
        <fullName evidence="1">Uncharacterized protein</fullName>
    </submittedName>
</protein>
<dbReference type="RefSeq" id="WP_150041361.1">
    <property type="nucleotide sequence ID" value="NZ_OW485606.1"/>
</dbReference>
<gene>
    <name evidence="1" type="ORF">F1189_13565</name>
</gene>
<evidence type="ECO:0000313" key="2">
    <source>
        <dbReference type="Proteomes" id="UP000325255"/>
    </source>
</evidence>
<evidence type="ECO:0000313" key="1">
    <source>
        <dbReference type="EMBL" id="KAA5611587.1"/>
    </source>
</evidence>
<dbReference type="AlphaFoldDB" id="A0A5M6IUP6"/>
<reference evidence="1 2" key="1">
    <citation type="submission" date="2019-09" db="EMBL/GenBank/DDBJ databases">
        <title>Genome sequence of Rhodovastum atsumiense, a diverse member of the Acetobacteraceae family of non-sulfur purple photosynthetic bacteria.</title>
        <authorList>
            <person name="Meyer T."/>
            <person name="Kyndt J."/>
        </authorList>
    </citation>
    <scope>NUCLEOTIDE SEQUENCE [LARGE SCALE GENOMIC DNA]</scope>
    <source>
        <strain evidence="1 2">DSM 21279</strain>
    </source>
</reference>
<accession>A0A5M6IUP6</accession>
<sequence length="145" mass="14985">MTAMTDTLENILIDYYFRGVAPTLPTNLYIGLMTAAPSDTGPGTEVTGAGYARVSVSRATASWNGTHGSTSGNSSGTNGTTTNAIAVNFAVPTANWGNITHWGVWDAATGGNLHWYGALTTSKTVNSGDAAPQFLAGQISIQIDN</sequence>
<proteinExistence type="predicted"/>
<dbReference type="EMBL" id="VWPK01000019">
    <property type="protein sequence ID" value="KAA5611587.1"/>
    <property type="molecule type" value="Genomic_DNA"/>
</dbReference>
<dbReference type="OrthoDB" id="6171543at2"/>
<keyword evidence="2" id="KW-1185">Reference proteome</keyword>
<name>A0A5M6IUP6_9PROT</name>
<dbReference type="InterPro" id="IPR056908">
    <property type="entry name" value="Gp80-like"/>
</dbReference>
<organism evidence="1 2">
    <name type="scientific">Rhodovastum atsumiense</name>
    <dbReference type="NCBI Taxonomy" id="504468"/>
    <lineage>
        <taxon>Bacteria</taxon>
        <taxon>Pseudomonadati</taxon>
        <taxon>Pseudomonadota</taxon>
        <taxon>Alphaproteobacteria</taxon>
        <taxon>Acetobacterales</taxon>
        <taxon>Acetobacteraceae</taxon>
        <taxon>Rhodovastum</taxon>
    </lineage>
</organism>